<feature type="compositionally biased region" description="Polar residues" evidence="1">
    <location>
        <begin position="1549"/>
        <end position="1562"/>
    </location>
</feature>
<protein>
    <submittedName>
        <fullName evidence="2">Uncharacterized protein</fullName>
    </submittedName>
</protein>
<feature type="compositionally biased region" description="Basic and acidic residues" evidence="1">
    <location>
        <begin position="571"/>
        <end position="590"/>
    </location>
</feature>
<feature type="compositionally biased region" description="Basic residues" evidence="1">
    <location>
        <begin position="1038"/>
        <end position="1047"/>
    </location>
</feature>
<feature type="region of interest" description="Disordered" evidence="1">
    <location>
        <begin position="421"/>
        <end position="440"/>
    </location>
</feature>
<comment type="caution">
    <text evidence="2">The sequence shown here is derived from an EMBL/GenBank/DDBJ whole genome shotgun (WGS) entry which is preliminary data.</text>
</comment>
<dbReference type="Proteomes" id="UP000324800">
    <property type="component" value="Unassembled WGS sequence"/>
</dbReference>
<feature type="compositionally biased region" description="Acidic residues" evidence="1">
    <location>
        <begin position="1101"/>
        <end position="1139"/>
    </location>
</feature>
<dbReference type="EMBL" id="SNRW01005190">
    <property type="protein sequence ID" value="KAA6385601.1"/>
    <property type="molecule type" value="Genomic_DNA"/>
</dbReference>
<feature type="compositionally biased region" description="Basic and acidic residues" evidence="1">
    <location>
        <begin position="1058"/>
        <end position="1069"/>
    </location>
</feature>
<evidence type="ECO:0000256" key="1">
    <source>
        <dbReference type="SAM" id="MobiDB-lite"/>
    </source>
</evidence>
<sequence>MATGSEHYKGYYEKQIVFATLQGDQGDYAYCAETETIWIYTADGVWINSNINTPNQVTPKSNLIPLQDEEQGNAGNVFSYSAGDHVHPISLWVKDKIYQLFEEKLDKTDLPTTLPNPESLRLNIIDQNGIRQIEYNGSVEKQITLYIPQPYSIEEILNEIIQPLPAEIVPLQDEIEGRIGGLDNGLRQYFANFDHVHPISSLVTGYQWDYTTTNLSTLEINKMDKVDLPTHLPNPKRLTLNVNDDLTYYDGSSEQTAIIKASTLDVPRNDQFELEQQTNIQRYQNLLIEINKLYNMFQDGKTAYVFDTTEEMNNALLDELFTITLKIGDQFYIRETSYVFWWDGLTAIPLGEQITVNLDNYYNKDEINVLVNQGMRIREANLDDYIDEEGIINQEQRGESIGVKQDGNAYTSIAYGREKINTNSNVNNEPNEQENESETGSDVYMQTVLLIKGQEFAKQSDFKDVTGIIGGLTGTVSALKSGVELIQQGYQAVKSAQEAIESGLGVTGAAIAAAAAVAAGNTAAIVKMNSDIQALKAATAVGGAGKSFKDVLDSLFGNDDPSNPSSGLENRVQKLETSKDDHENRLKELEKEEEEEENKFVTTTEENQQIQGQKTWEKGLYVGDYQGNYVGPAEDKNALELSPYNGEIVLAGANGGTMFINSGKSALMGRILPKRFQFNCGDKKTYADILCGGLLSKYVTVDCEYGGTRGAIDLRTHTINTNGQITIYDSLIFASYTRDTTAQSTKNQFRINPARGMTIQSKETYIPQRLIFNAGSKTEYCDIRVGEVINSSLIMNNQIMTIKPNLLDSHSASIITGQHLNILLNQSSINDRLIINGNISVSELSSNPNSANAKQRAKVIEYHGDLIVSDVLKTDVFVVSVSPQRDDVSPALAIIGDQYNIPHITLSRKNRLNIEFESNISRNLYINSESPFEGNQLPQDIYIFAEPMGSSAETKLANLHVGTLFCKNLANEGEQAGNVTARDFNATSMEFKATSRAFKLLAEQQQEQQQLIKTRSLSGQGNKQRHKVYDMIENILNSRKRRKRPRNSVRIPRQSKKTTNEQKIIKTRDFVSQSVITRDFNDPPTDPPTNPPTDPNTDAPEYPEDPSDPSDPENEFPDSDSNETIDQENINSEDTDNDSIAELSDNIPDDILNPKPTGYITNDNPSDTFEICSADTTILITTSEAEDDHNELHINSELTSEGRAIPEKIYFHAGPYETVMDNGTSQYVGSMAQLHAGAIYSNNLQVATVDMLENIGGGGSGTGSTQPKSYVFDTQNDLDEWMQITDNVDLLNVGDKMYISNETYFYWWDGETLQQIQLGGSGSGGTGSISIGEIVGSGNAVTSLSMNGNEIISNRNNTFVDIASTQTITRTKTFSSDVTANSFAISGENGTNQYVLLADGSIKSISDFVYSSTAYLPLTGGTVTGSITATSFVKSSGTNGQLLLADGTTKNVSDFALNGSGPTTQFLQRISLSGMSNIGYISLARFNFVSTGYVSIVAQINVIDHYRGYYQTNEEIQDLIANAGDYAFSAESMTLWVYNEQYQWVNTNVDNPSEVTPKSSTIPKKDGQMGEIGEETAYAAGDHIHPMNTSTAKPLMNSSDGSAGSAATYARSDHVHPIDSNLMLNQILGVQGEGNAITEIQVYENQLALYKLATFIDTVSTQTITGAKTFTTPITIYEATPSDLLTSGGYKSETNFVRTTNAVDETITGTKTFNNNVIAAGFKTPSGTGGQVLLANGDVTTLPDISSVQNDIQTIQQELSRQTHFRGYYQLNNDIENLPNSANGDFAFSAESKTVWMYENSWYNSDTVVPDQVTPASDATPLSDGTATAGTSSEYARGDHQHPLQVSSVLPAKDTAVGEEGTANTYARSDHTHHVNLGNSVPKKDTGTGTGGTSNVYSSATHQHPLNIDPTIANVPLVNVTAAANGTSDYYCRNDHVHPQQLTYDGNVTATKFIKTGGLASEVLCANGDTTTLDNKLSRTYN</sequence>
<feature type="region of interest" description="Disordered" evidence="1">
    <location>
        <begin position="1815"/>
        <end position="1839"/>
    </location>
</feature>
<name>A0A5J4VSQ1_9EUKA</name>
<evidence type="ECO:0000313" key="3">
    <source>
        <dbReference type="Proteomes" id="UP000324800"/>
    </source>
</evidence>
<feature type="non-terminal residue" evidence="2">
    <location>
        <position position="1982"/>
    </location>
</feature>
<proteinExistence type="predicted"/>
<gene>
    <name evidence="2" type="ORF">EZS28_018872</name>
</gene>
<evidence type="ECO:0000313" key="2">
    <source>
        <dbReference type="EMBL" id="KAA6385601.1"/>
    </source>
</evidence>
<feature type="region of interest" description="Disordered" evidence="1">
    <location>
        <begin position="556"/>
        <end position="609"/>
    </location>
</feature>
<accession>A0A5J4VSQ1</accession>
<feature type="region of interest" description="Disordered" evidence="1">
    <location>
        <begin position="1035"/>
        <end position="1164"/>
    </location>
</feature>
<organism evidence="2 3">
    <name type="scientific">Streblomastix strix</name>
    <dbReference type="NCBI Taxonomy" id="222440"/>
    <lineage>
        <taxon>Eukaryota</taxon>
        <taxon>Metamonada</taxon>
        <taxon>Preaxostyla</taxon>
        <taxon>Oxymonadida</taxon>
        <taxon>Streblomastigidae</taxon>
        <taxon>Streblomastix</taxon>
    </lineage>
</organism>
<feature type="region of interest" description="Disordered" evidence="1">
    <location>
        <begin position="1871"/>
        <end position="1892"/>
    </location>
</feature>
<feature type="region of interest" description="Disordered" evidence="1">
    <location>
        <begin position="1549"/>
        <end position="1568"/>
    </location>
</feature>
<feature type="compositionally biased region" description="Pro residues" evidence="1">
    <location>
        <begin position="1084"/>
        <end position="1094"/>
    </location>
</feature>
<feature type="compositionally biased region" description="Polar residues" evidence="1">
    <location>
        <begin position="1823"/>
        <end position="1834"/>
    </location>
</feature>
<reference evidence="2 3" key="1">
    <citation type="submission" date="2019-03" db="EMBL/GenBank/DDBJ databases">
        <title>Single cell metagenomics reveals metabolic interactions within the superorganism composed of flagellate Streblomastix strix and complex community of Bacteroidetes bacteria on its surface.</title>
        <authorList>
            <person name="Treitli S.C."/>
            <person name="Kolisko M."/>
            <person name="Husnik F."/>
            <person name="Keeling P."/>
            <person name="Hampl V."/>
        </authorList>
    </citation>
    <scope>NUCLEOTIDE SEQUENCE [LARGE SCALE GENOMIC DNA]</scope>
    <source>
        <strain evidence="2">ST1C</strain>
    </source>
</reference>
<feature type="compositionally biased region" description="Low complexity" evidence="1">
    <location>
        <begin position="421"/>
        <end position="430"/>
    </location>
</feature>